<dbReference type="CDD" id="cd07328">
    <property type="entry name" value="M48_Ste24p_like"/>
    <property type="match status" value="1"/>
</dbReference>
<feature type="domain" description="Peptidase M48" evidence="13">
    <location>
        <begin position="85"/>
        <end position="309"/>
    </location>
</feature>
<keyword evidence="10" id="KW-0482">Metalloprotease</keyword>
<dbReference type="EMBL" id="JAXOTQ010000041">
    <property type="protein sequence ID" value="MDZ5493133.1"/>
    <property type="molecule type" value="Genomic_DNA"/>
</dbReference>
<evidence type="ECO:0000256" key="2">
    <source>
        <dbReference type="ARBA" id="ARBA00004651"/>
    </source>
</evidence>
<comment type="cofactor">
    <cofactor evidence="1">
        <name>Zn(2+)</name>
        <dbReference type="ChEBI" id="CHEBI:29105"/>
    </cofactor>
</comment>
<sequence>MRTSLRALLSVVMLVGFYVFAFGLVVALCAFGFQAGTDRDGNGTLTFRPFVVGGAIVLLAALVAALGKVLTARPASPTGIRLTPERAPQLWTLVQELAARAETRPPDEIRLVAEANAGVSEDSRLLGLVPGWRTLVIGMPLLRSYTVDQLRAVLAHEMGHYSGRHTATARLAHRGRMVVVETVQHTTDGLLRAVLSGYARLYVGVEQGVSRQLEFEADRAAVASAGREAMVSALRETRVVGTAWDAYLERHLLPAYDRGHLPEDVFGGFDAFLAECRAELTGRSVEVAPAEPAWWESHPPIGARIAALRFVPDVSVRADGRPATVLVPELAAASRQLQAGVFDRAGIRLLPWDQLTPTLADQAARGLAHPLFQAATRLTGRAHAGLDLLLDLFAADRYADLARALAPDAGGEDGLRELTAAFEGAVEAAAVESGAAAWRHSWSGPPELLTRAGEPLPLDELVELAADPLTVPAARERLAVLGIRVSAEPASPAPA</sequence>
<dbReference type="InterPro" id="IPR050083">
    <property type="entry name" value="HtpX_protease"/>
</dbReference>
<evidence type="ECO:0000256" key="9">
    <source>
        <dbReference type="ARBA" id="ARBA00022989"/>
    </source>
</evidence>
<organism evidence="14 15">
    <name type="scientific">Micromonospora sicca</name>
    <dbReference type="NCBI Taxonomy" id="2202420"/>
    <lineage>
        <taxon>Bacteria</taxon>
        <taxon>Bacillati</taxon>
        <taxon>Actinomycetota</taxon>
        <taxon>Actinomycetes</taxon>
        <taxon>Micromonosporales</taxon>
        <taxon>Micromonosporaceae</taxon>
        <taxon>Micromonospora</taxon>
    </lineage>
</organism>
<dbReference type="Pfam" id="PF01435">
    <property type="entry name" value="Peptidase_M48"/>
    <property type="match status" value="1"/>
</dbReference>
<keyword evidence="11 12" id="KW-0472">Membrane</keyword>
<keyword evidence="9 12" id="KW-1133">Transmembrane helix</keyword>
<keyword evidence="6" id="KW-0479">Metal-binding</keyword>
<gene>
    <name evidence="14" type="ORF">U2F25_27310</name>
</gene>
<dbReference type="Proteomes" id="UP001290101">
    <property type="component" value="Unassembled WGS sequence"/>
</dbReference>
<dbReference type="RefSeq" id="WP_322442770.1">
    <property type="nucleotide sequence ID" value="NZ_JAXOTQ010000041.1"/>
</dbReference>
<evidence type="ECO:0000256" key="4">
    <source>
        <dbReference type="ARBA" id="ARBA00022670"/>
    </source>
</evidence>
<keyword evidence="3" id="KW-1003">Cell membrane</keyword>
<evidence type="ECO:0000259" key="13">
    <source>
        <dbReference type="Pfam" id="PF01435"/>
    </source>
</evidence>
<dbReference type="PANTHER" id="PTHR43221:SF1">
    <property type="entry name" value="PROTEASE HTPX"/>
    <property type="match status" value="1"/>
</dbReference>
<keyword evidence="4" id="KW-0645">Protease</keyword>
<evidence type="ECO:0000256" key="1">
    <source>
        <dbReference type="ARBA" id="ARBA00001947"/>
    </source>
</evidence>
<evidence type="ECO:0000313" key="14">
    <source>
        <dbReference type="EMBL" id="MDZ5493133.1"/>
    </source>
</evidence>
<keyword evidence="7" id="KW-0378">Hydrolase</keyword>
<dbReference type="InterPro" id="IPR001915">
    <property type="entry name" value="Peptidase_M48"/>
</dbReference>
<evidence type="ECO:0000313" key="15">
    <source>
        <dbReference type="Proteomes" id="UP001290101"/>
    </source>
</evidence>
<feature type="transmembrane region" description="Helical" evidence="12">
    <location>
        <begin position="45"/>
        <end position="66"/>
    </location>
</feature>
<evidence type="ECO:0000256" key="3">
    <source>
        <dbReference type="ARBA" id="ARBA00022475"/>
    </source>
</evidence>
<keyword evidence="8" id="KW-0862">Zinc</keyword>
<keyword evidence="5 12" id="KW-0812">Transmembrane</keyword>
<evidence type="ECO:0000256" key="6">
    <source>
        <dbReference type="ARBA" id="ARBA00022723"/>
    </source>
</evidence>
<comment type="subcellular location">
    <subcellularLocation>
        <location evidence="2">Cell membrane</location>
        <topology evidence="2">Multi-pass membrane protein</topology>
    </subcellularLocation>
</comment>
<evidence type="ECO:0000256" key="7">
    <source>
        <dbReference type="ARBA" id="ARBA00022801"/>
    </source>
</evidence>
<proteinExistence type="predicted"/>
<comment type="caution">
    <text evidence="14">The sequence shown here is derived from an EMBL/GenBank/DDBJ whole genome shotgun (WGS) entry which is preliminary data.</text>
</comment>
<evidence type="ECO:0000256" key="12">
    <source>
        <dbReference type="SAM" id="Phobius"/>
    </source>
</evidence>
<keyword evidence="15" id="KW-1185">Reference proteome</keyword>
<evidence type="ECO:0000256" key="8">
    <source>
        <dbReference type="ARBA" id="ARBA00022833"/>
    </source>
</evidence>
<protein>
    <submittedName>
        <fullName evidence="14">M48 family metallopeptidase</fullName>
    </submittedName>
</protein>
<feature type="transmembrane region" description="Helical" evidence="12">
    <location>
        <begin position="7"/>
        <end position="33"/>
    </location>
</feature>
<evidence type="ECO:0000256" key="5">
    <source>
        <dbReference type="ARBA" id="ARBA00022692"/>
    </source>
</evidence>
<dbReference type="PANTHER" id="PTHR43221">
    <property type="entry name" value="PROTEASE HTPX"/>
    <property type="match status" value="1"/>
</dbReference>
<accession>A0ABU5JKJ0</accession>
<evidence type="ECO:0000256" key="10">
    <source>
        <dbReference type="ARBA" id="ARBA00023049"/>
    </source>
</evidence>
<evidence type="ECO:0000256" key="11">
    <source>
        <dbReference type="ARBA" id="ARBA00023136"/>
    </source>
</evidence>
<name>A0ABU5JKJ0_9ACTN</name>
<reference evidence="14 15" key="1">
    <citation type="submission" date="2023-12" db="EMBL/GenBank/DDBJ databases">
        <title>Micromonospora sp. nov., isolated from Atacama Desert.</title>
        <authorList>
            <person name="Carro L."/>
            <person name="Golinska P."/>
            <person name="Klenk H.-P."/>
            <person name="Goodfellow M."/>
        </authorList>
    </citation>
    <scope>NUCLEOTIDE SEQUENCE [LARGE SCALE GENOMIC DNA]</scope>
    <source>
        <strain evidence="14 15">4G53</strain>
    </source>
</reference>
<dbReference type="Gene3D" id="3.30.2010.10">
    <property type="entry name" value="Metalloproteases ('zincins'), catalytic domain"/>
    <property type="match status" value="1"/>
</dbReference>